<evidence type="ECO:0000313" key="3">
    <source>
        <dbReference type="EMBL" id="OMJ92989.1"/>
    </source>
</evidence>
<accession>A0A1R2CVF3</accession>
<keyword evidence="4" id="KW-1185">Reference proteome</keyword>
<feature type="coiled-coil region" evidence="1">
    <location>
        <begin position="51"/>
        <end position="131"/>
    </location>
</feature>
<gene>
    <name evidence="3" type="ORF">SteCoe_4067</name>
</gene>
<proteinExistence type="predicted"/>
<sequence length="599" mass="70125">MIESANENLNLLNLYMDLEAQKIRALSEALQTNPDPPLKLFLPLPNFQSSLDSYSSEIKSLTKTLQSLKESNNILQSSLNQAKSIKDKKHANFQSTLKEITQQKTSKEKELHDINQKLQHIAKDIERITKENTDKDKEIGSLSSKLDILNPPDLETVGLTSEWQYLEGKAIEYETISPKYVDDYEEAGESIDDYQKYLIRKPENIEYVLGIPQADNPIYQKTHENYQIKLEESEKSSDSDRKGWEAEDFDEDFNNDMEEIVVEEEQKILEYEEKPEDEKNTDFDMGDTEKPSVVVDFVSESYDMQGSDTRILAGFFSDKIEVVEEVKEVMEKEQKTPENEVNVCEEEEEEGSENKENIEEGVDAPCEWRFDENYLEIQEGFGKGEDFYSDKLEAVDKDKIVEEKNFTSWEVRFGDEDLDKIEKVGFSYEEKVEEFDNKERFEKEQKYDEKDREEKCEGEIEETEKQIEQIVKDKITEQIVKEEKNEFIEKEENTLMEKVEKNLKTEIEETLEKKEANENEKITLNVEIEEKTEKKENTEEYKVSEKVVEEIKKVEVKEAANKVEPPPPKKFFTKYQPKALPKKLQVKKTTDDAFFQELL</sequence>
<name>A0A1R2CVF3_9CILI</name>
<dbReference type="AlphaFoldDB" id="A0A1R2CVF3"/>
<evidence type="ECO:0000256" key="1">
    <source>
        <dbReference type="SAM" id="Coils"/>
    </source>
</evidence>
<dbReference type="Proteomes" id="UP000187209">
    <property type="component" value="Unassembled WGS sequence"/>
</dbReference>
<feature type="region of interest" description="Disordered" evidence="2">
    <location>
        <begin position="331"/>
        <end position="363"/>
    </location>
</feature>
<dbReference type="EMBL" id="MPUH01000050">
    <property type="protein sequence ID" value="OMJ92989.1"/>
    <property type="molecule type" value="Genomic_DNA"/>
</dbReference>
<evidence type="ECO:0000256" key="2">
    <source>
        <dbReference type="SAM" id="MobiDB-lite"/>
    </source>
</evidence>
<feature type="coiled-coil region" evidence="1">
    <location>
        <begin position="500"/>
        <end position="534"/>
    </location>
</feature>
<organism evidence="3 4">
    <name type="scientific">Stentor coeruleus</name>
    <dbReference type="NCBI Taxonomy" id="5963"/>
    <lineage>
        <taxon>Eukaryota</taxon>
        <taxon>Sar</taxon>
        <taxon>Alveolata</taxon>
        <taxon>Ciliophora</taxon>
        <taxon>Postciliodesmatophora</taxon>
        <taxon>Heterotrichea</taxon>
        <taxon>Heterotrichida</taxon>
        <taxon>Stentoridae</taxon>
        <taxon>Stentor</taxon>
    </lineage>
</organism>
<evidence type="ECO:0000313" key="4">
    <source>
        <dbReference type="Proteomes" id="UP000187209"/>
    </source>
</evidence>
<protein>
    <submittedName>
        <fullName evidence="3">Uncharacterized protein</fullName>
    </submittedName>
</protein>
<keyword evidence="1" id="KW-0175">Coiled coil</keyword>
<dbReference type="Gene3D" id="1.10.287.1490">
    <property type="match status" value="1"/>
</dbReference>
<reference evidence="3 4" key="1">
    <citation type="submission" date="2016-11" db="EMBL/GenBank/DDBJ databases">
        <title>The macronuclear genome of Stentor coeruleus: a giant cell with tiny introns.</title>
        <authorList>
            <person name="Slabodnick M."/>
            <person name="Ruby J.G."/>
            <person name="Reiff S.B."/>
            <person name="Swart E.C."/>
            <person name="Gosai S."/>
            <person name="Prabakaran S."/>
            <person name="Witkowska E."/>
            <person name="Larue G.E."/>
            <person name="Fisher S."/>
            <person name="Freeman R.M."/>
            <person name="Gunawardena J."/>
            <person name="Chu W."/>
            <person name="Stover N.A."/>
            <person name="Gregory B.D."/>
            <person name="Nowacki M."/>
            <person name="Derisi J."/>
            <person name="Roy S.W."/>
            <person name="Marshall W.F."/>
            <person name="Sood P."/>
        </authorList>
    </citation>
    <scope>NUCLEOTIDE SEQUENCE [LARGE SCALE GENOMIC DNA]</scope>
    <source>
        <strain evidence="3">WM001</strain>
    </source>
</reference>
<comment type="caution">
    <text evidence="3">The sequence shown here is derived from an EMBL/GenBank/DDBJ whole genome shotgun (WGS) entry which is preliminary data.</text>
</comment>